<keyword evidence="1" id="KW-1185">Reference proteome</keyword>
<evidence type="ECO:0000313" key="1">
    <source>
        <dbReference type="Proteomes" id="UP000095287"/>
    </source>
</evidence>
<accession>A0A1I7YKB9</accession>
<dbReference type="AlphaFoldDB" id="A0A1I7YKB9"/>
<reference evidence="2" key="1">
    <citation type="submission" date="2016-11" db="UniProtKB">
        <authorList>
            <consortium name="WormBaseParasite"/>
        </authorList>
    </citation>
    <scope>IDENTIFICATION</scope>
</reference>
<sequence length="110" mass="12908">MSTPVVIKVFVKSRGVIGSTRNLGSLFRRRPSQRLQTRTSPCRQQWWPCSRRRSAPPHGHARTRNCYGLSLTIVDFWNLERLQVNATYMHLPKLQYFTGVQLRPVGFHWE</sequence>
<proteinExistence type="predicted"/>
<protein>
    <submittedName>
        <fullName evidence="2">Cupin_8 domain-containing protein</fullName>
    </submittedName>
</protein>
<name>A0A1I7YKB9_9BILA</name>
<evidence type="ECO:0000313" key="2">
    <source>
        <dbReference type="WBParaSite" id="L893_g17169.t1"/>
    </source>
</evidence>
<organism evidence="1 2">
    <name type="scientific">Steinernema glaseri</name>
    <dbReference type="NCBI Taxonomy" id="37863"/>
    <lineage>
        <taxon>Eukaryota</taxon>
        <taxon>Metazoa</taxon>
        <taxon>Ecdysozoa</taxon>
        <taxon>Nematoda</taxon>
        <taxon>Chromadorea</taxon>
        <taxon>Rhabditida</taxon>
        <taxon>Tylenchina</taxon>
        <taxon>Panagrolaimomorpha</taxon>
        <taxon>Strongyloidoidea</taxon>
        <taxon>Steinernematidae</taxon>
        <taxon>Steinernema</taxon>
    </lineage>
</organism>
<dbReference type="WBParaSite" id="L893_g17169.t1">
    <property type="protein sequence ID" value="L893_g17169.t1"/>
    <property type="gene ID" value="L893_g17169"/>
</dbReference>
<dbReference type="Proteomes" id="UP000095287">
    <property type="component" value="Unplaced"/>
</dbReference>